<dbReference type="InterPro" id="IPR009000">
    <property type="entry name" value="Transl_B-barrel_sf"/>
</dbReference>
<keyword evidence="6" id="KW-1185">Reference proteome</keyword>
<dbReference type="InterPro" id="IPR000795">
    <property type="entry name" value="T_Tr_GTP-bd_dom"/>
</dbReference>
<dbReference type="SUPFAM" id="SSF54980">
    <property type="entry name" value="EF-G C-terminal domain-like"/>
    <property type="match status" value="2"/>
</dbReference>
<reference evidence="5" key="1">
    <citation type="submission" date="2022-03" db="EMBL/GenBank/DDBJ databases">
        <title>The complete genome sequence of a Methyloterrigena soli.</title>
        <authorList>
            <person name="Zi Z."/>
        </authorList>
    </citation>
    <scope>NUCLEOTIDE SEQUENCE</scope>
    <source>
        <strain evidence="5">M48</strain>
    </source>
</reference>
<dbReference type="InterPro" id="IPR035647">
    <property type="entry name" value="EFG_III/V"/>
</dbReference>
<dbReference type="InterPro" id="IPR000640">
    <property type="entry name" value="EFG_V-like"/>
</dbReference>
<dbReference type="CDD" id="cd01684">
    <property type="entry name" value="Tet_like_IV"/>
    <property type="match status" value="1"/>
</dbReference>
<keyword evidence="2" id="KW-0648">Protein biosynthesis</keyword>
<dbReference type="GO" id="GO:0097216">
    <property type="term" value="F:guanosine tetraphosphate binding"/>
    <property type="evidence" value="ECO:0007669"/>
    <property type="project" value="UniProtKB-ARBA"/>
</dbReference>
<keyword evidence="3" id="KW-0342">GTP-binding</keyword>
<dbReference type="InterPro" id="IPR041095">
    <property type="entry name" value="EFG_II"/>
</dbReference>
<accession>A0AA41QPV3</accession>
<dbReference type="Pfam" id="PF14492">
    <property type="entry name" value="EFG_III"/>
    <property type="match status" value="1"/>
</dbReference>
<dbReference type="InterPro" id="IPR005517">
    <property type="entry name" value="Transl_elong_EFG/EF2_IV"/>
</dbReference>
<dbReference type="InterPro" id="IPR005225">
    <property type="entry name" value="Small_GTP-bd"/>
</dbReference>
<dbReference type="GO" id="GO:0003924">
    <property type="term" value="F:GTPase activity"/>
    <property type="evidence" value="ECO:0007669"/>
    <property type="project" value="InterPro"/>
</dbReference>
<dbReference type="PRINTS" id="PR00315">
    <property type="entry name" value="ELONGATNFCT"/>
</dbReference>
<dbReference type="Gene3D" id="2.40.30.10">
    <property type="entry name" value="Translation factors"/>
    <property type="match status" value="1"/>
</dbReference>
<dbReference type="NCBIfam" id="TIGR00231">
    <property type="entry name" value="small_GTP"/>
    <property type="match status" value="1"/>
</dbReference>
<dbReference type="InterPro" id="IPR027417">
    <property type="entry name" value="P-loop_NTPase"/>
</dbReference>
<dbReference type="Pfam" id="PF03764">
    <property type="entry name" value="EFG_IV"/>
    <property type="match status" value="1"/>
</dbReference>
<evidence type="ECO:0000256" key="1">
    <source>
        <dbReference type="ARBA" id="ARBA00022741"/>
    </source>
</evidence>
<feature type="domain" description="Tr-type G" evidence="4">
    <location>
        <begin position="1"/>
        <end position="253"/>
    </location>
</feature>
<evidence type="ECO:0000313" key="6">
    <source>
        <dbReference type="Proteomes" id="UP001156140"/>
    </source>
</evidence>
<evidence type="ECO:0000313" key="5">
    <source>
        <dbReference type="EMBL" id="MCI0128408.1"/>
    </source>
</evidence>
<protein>
    <submittedName>
        <fullName evidence="5">TetM/TetW/TetO/TetS family tetracycline resistance ribosomal protection protein</fullName>
    </submittedName>
</protein>
<dbReference type="InterPro" id="IPR020568">
    <property type="entry name" value="Ribosomal_Su5_D2-typ_SF"/>
</dbReference>
<dbReference type="PROSITE" id="PS51722">
    <property type="entry name" value="G_TR_2"/>
    <property type="match status" value="1"/>
</dbReference>
<proteinExistence type="predicted"/>
<sequence>MRTLNLGILAHVDAGKTSLTERLLFNAGAIARLGSVDAGNTQTDSLDLERQRGITIRAAVASFVIGATRVNLLDTPGHPDFIAEVERVLGLLDAAIVVVSAVEGVQAQTRVLVRALKRLGVPFVFFINKVDRPGARYEGLLDDLAAQLSTRPLAMAETFEIGSKAAEVFPFAVENEAFRAVLRDRLTEEDDVLLADYVLAPESIDTGRLTDAMARQVAKCRLHPAYCGSAMTGIGVEPLLAAVDGLLPSRQPDPLAEIAGTVFKIERGWGGEKIAYVSLDAGTIRTRAMVELPNGPARVTGIEVFDSGQPHPQPSLAAGRIGRISGLSKARIGDKLGIDATSETRAYFAPPTLETRVMAKRPSENGALWLALSQMAEQDPLINLRRNEEADRVFVSLYGEVQKEVIQSMLLSEYGLDVAFEESTVICVERLVGTGEVIEVIGREPNPFLATIGLRIEPRPEGSGVSFALEADFGQMPASFYRAAEDTILETLKQGAFGWQVVDCHVAMIAARHRAPESTAADFRNLAPLVVAQALATAGTLVCEPISRYRIEAPADALGGLLATLARSGAALTESSVVDGVGVLEGTISAAHIHAVQQALPGLTGGAGSMESAFERYVPVTDTPPTRQRIGANPFDRTEYMHALQHASG</sequence>
<dbReference type="PANTHER" id="PTHR43261:SF1">
    <property type="entry name" value="RIBOSOME-RELEASING FACTOR 2, MITOCHONDRIAL"/>
    <property type="match status" value="1"/>
</dbReference>
<dbReference type="Gene3D" id="3.40.50.300">
    <property type="entry name" value="P-loop containing nucleotide triphosphate hydrolases"/>
    <property type="match status" value="1"/>
</dbReference>
<dbReference type="RefSeq" id="WP_281736584.1">
    <property type="nucleotide sequence ID" value="NZ_JAKETQ010000002.1"/>
</dbReference>
<dbReference type="PROSITE" id="PS00301">
    <property type="entry name" value="G_TR_1"/>
    <property type="match status" value="1"/>
</dbReference>
<dbReference type="SMART" id="SM00889">
    <property type="entry name" value="EFG_IV"/>
    <property type="match status" value="1"/>
</dbReference>
<gene>
    <name evidence="5" type="ORF">ML536_16375</name>
</gene>
<dbReference type="GO" id="GO:0006412">
    <property type="term" value="P:translation"/>
    <property type="evidence" value="ECO:0007669"/>
    <property type="project" value="UniProtKB-KW"/>
</dbReference>
<evidence type="ECO:0000256" key="2">
    <source>
        <dbReference type="ARBA" id="ARBA00022917"/>
    </source>
</evidence>
<dbReference type="Proteomes" id="UP001156140">
    <property type="component" value="Unassembled WGS sequence"/>
</dbReference>
<dbReference type="GO" id="GO:0005525">
    <property type="term" value="F:GTP binding"/>
    <property type="evidence" value="ECO:0007669"/>
    <property type="project" value="UniProtKB-KW"/>
</dbReference>
<dbReference type="AlphaFoldDB" id="A0AA41QPV3"/>
<dbReference type="GO" id="GO:0032790">
    <property type="term" value="P:ribosome disassembly"/>
    <property type="evidence" value="ECO:0007669"/>
    <property type="project" value="TreeGrafter"/>
</dbReference>
<dbReference type="CDD" id="cd04168">
    <property type="entry name" value="TetM_like"/>
    <property type="match status" value="1"/>
</dbReference>
<dbReference type="Gene3D" id="3.30.70.870">
    <property type="entry name" value="Elongation Factor G (Translational Gtpase), domain 3"/>
    <property type="match status" value="1"/>
</dbReference>
<dbReference type="InterPro" id="IPR014721">
    <property type="entry name" value="Ribsml_uS5_D2-typ_fold_subgr"/>
</dbReference>
<dbReference type="Pfam" id="PF00009">
    <property type="entry name" value="GTP_EFTU"/>
    <property type="match status" value="1"/>
</dbReference>
<dbReference type="InterPro" id="IPR031157">
    <property type="entry name" value="G_TR_CS"/>
</dbReference>
<comment type="caution">
    <text evidence="5">The sequence shown here is derived from an EMBL/GenBank/DDBJ whole genome shotgun (WGS) entry which is preliminary data.</text>
</comment>
<keyword evidence="1" id="KW-0547">Nucleotide-binding</keyword>
<dbReference type="SUPFAM" id="SSF50447">
    <property type="entry name" value="Translation proteins"/>
    <property type="match status" value="1"/>
</dbReference>
<dbReference type="SUPFAM" id="SSF54211">
    <property type="entry name" value="Ribosomal protein S5 domain 2-like"/>
    <property type="match status" value="1"/>
</dbReference>
<evidence type="ECO:0000256" key="3">
    <source>
        <dbReference type="ARBA" id="ARBA00023134"/>
    </source>
</evidence>
<dbReference type="EMBL" id="JALAZD010000002">
    <property type="protein sequence ID" value="MCI0128408.1"/>
    <property type="molecule type" value="Genomic_DNA"/>
</dbReference>
<dbReference type="Pfam" id="PF00679">
    <property type="entry name" value="EFG_C"/>
    <property type="match status" value="1"/>
</dbReference>
<name>A0AA41QPV3_9HYPH</name>
<evidence type="ECO:0000259" key="4">
    <source>
        <dbReference type="PROSITE" id="PS51722"/>
    </source>
</evidence>
<dbReference type="PRINTS" id="PR01037">
    <property type="entry name" value="TCRTETOQM"/>
</dbReference>
<dbReference type="SUPFAM" id="SSF52540">
    <property type="entry name" value="P-loop containing nucleoside triphosphate hydrolases"/>
    <property type="match status" value="1"/>
</dbReference>
<dbReference type="PANTHER" id="PTHR43261">
    <property type="entry name" value="TRANSLATION ELONGATION FACTOR G-RELATED"/>
    <property type="match status" value="1"/>
</dbReference>
<dbReference type="Gene3D" id="3.30.230.10">
    <property type="match status" value="1"/>
</dbReference>
<organism evidence="5 6">
    <name type="scientific">Paradevosia shaoguanensis</name>
    <dbReference type="NCBI Taxonomy" id="1335043"/>
    <lineage>
        <taxon>Bacteria</taxon>
        <taxon>Pseudomonadati</taxon>
        <taxon>Pseudomonadota</taxon>
        <taxon>Alphaproteobacteria</taxon>
        <taxon>Hyphomicrobiales</taxon>
        <taxon>Devosiaceae</taxon>
        <taxon>Paradevosia</taxon>
    </lineage>
</organism>